<sequence>MGGKGVYDDSDDAKKITNFLSAAWMSTEDVEAREEFRRLADELRKASGQQ</sequence>
<proteinExistence type="predicted"/>
<gene>
    <name evidence="1" type="ORF">GC098_38540</name>
</gene>
<keyword evidence="2" id="KW-1185">Reference proteome</keyword>
<accession>A0ABX1YAD9</accession>
<evidence type="ECO:0000313" key="2">
    <source>
        <dbReference type="Proteomes" id="UP000616779"/>
    </source>
</evidence>
<comment type="caution">
    <text evidence="1">The sequence shown here is derived from an EMBL/GenBank/DDBJ whole genome shotgun (WGS) entry which is preliminary data.</text>
</comment>
<evidence type="ECO:0000313" key="1">
    <source>
        <dbReference type="EMBL" id="NOU77196.1"/>
    </source>
</evidence>
<name>A0ABX1YAD9_9BACL</name>
<dbReference type="EMBL" id="WHOA01000263">
    <property type="protein sequence ID" value="NOU77196.1"/>
    <property type="molecule type" value="Genomic_DNA"/>
</dbReference>
<reference evidence="1 2" key="1">
    <citation type="submission" date="2019-10" db="EMBL/GenBank/DDBJ databases">
        <title>Description of Paenibacillus terrestris sp. nov.</title>
        <authorList>
            <person name="Carlier A."/>
            <person name="Qi S."/>
        </authorList>
    </citation>
    <scope>NUCLEOTIDE SEQUENCE [LARGE SCALE GENOMIC DNA]</scope>
    <source>
        <strain evidence="1 2">LMG 31458</strain>
    </source>
</reference>
<organism evidence="1 2">
    <name type="scientific">Paenibacillus phytorum</name>
    <dbReference type="NCBI Taxonomy" id="2654977"/>
    <lineage>
        <taxon>Bacteria</taxon>
        <taxon>Bacillati</taxon>
        <taxon>Bacillota</taxon>
        <taxon>Bacilli</taxon>
        <taxon>Bacillales</taxon>
        <taxon>Paenibacillaceae</taxon>
        <taxon>Paenibacillus</taxon>
    </lineage>
</organism>
<dbReference type="Proteomes" id="UP000616779">
    <property type="component" value="Unassembled WGS sequence"/>
</dbReference>
<protein>
    <submittedName>
        <fullName evidence="1">N-acetylmuramoyl-L-alanine amidase</fullName>
    </submittedName>
</protein>